<dbReference type="InterPro" id="IPR037523">
    <property type="entry name" value="VOC_core"/>
</dbReference>
<organism evidence="2 3">
    <name type="scientific">Niallia hominis</name>
    <dbReference type="NCBI Taxonomy" id="3133173"/>
    <lineage>
        <taxon>Bacteria</taxon>
        <taxon>Bacillati</taxon>
        <taxon>Bacillota</taxon>
        <taxon>Bacilli</taxon>
        <taxon>Bacillales</taxon>
        <taxon>Bacillaceae</taxon>
        <taxon>Niallia</taxon>
    </lineage>
</organism>
<keyword evidence="3" id="KW-1185">Reference proteome</keyword>
<sequence>MDLSDNFIERRTILIQKIGQIGVTVRNLEQAVHFYKEKLDLPLLFQTDNMAFFVCNGLRLLITLPENEEFDHLSSTIYFQVEDIKSAYEKLRKKKVLMESEPHLVAKMGTTETWMAFFRDSEGNMHALMSEIEAA</sequence>
<comment type="caution">
    <text evidence="2">The sequence shown here is derived from an EMBL/GenBank/DDBJ whole genome shotgun (WGS) entry which is preliminary data.</text>
</comment>
<dbReference type="Gene3D" id="3.10.180.10">
    <property type="entry name" value="2,3-Dihydroxybiphenyl 1,2-Dioxygenase, domain 1"/>
    <property type="match status" value="1"/>
</dbReference>
<name>A0ABV1EXR8_9BACI</name>
<evidence type="ECO:0000313" key="2">
    <source>
        <dbReference type="EMBL" id="MEQ2465306.1"/>
    </source>
</evidence>
<protein>
    <submittedName>
        <fullName evidence="2">VOC family protein</fullName>
    </submittedName>
</protein>
<evidence type="ECO:0000313" key="3">
    <source>
        <dbReference type="Proteomes" id="UP001465426"/>
    </source>
</evidence>
<feature type="domain" description="VOC" evidence="1">
    <location>
        <begin position="17"/>
        <end position="131"/>
    </location>
</feature>
<dbReference type="EMBL" id="JBBMFN010000010">
    <property type="protein sequence ID" value="MEQ2465306.1"/>
    <property type="molecule type" value="Genomic_DNA"/>
</dbReference>
<gene>
    <name evidence="2" type="ORF">WMO63_06430</name>
</gene>
<dbReference type="PROSITE" id="PS51819">
    <property type="entry name" value="VOC"/>
    <property type="match status" value="1"/>
</dbReference>
<dbReference type="RefSeq" id="WP_031539289.1">
    <property type="nucleotide sequence ID" value="NZ_JBBMFN010000010.1"/>
</dbReference>
<proteinExistence type="predicted"/>
<dbReference type="SUPFAM" id="SSF54593">
    <property type="entry name" value="Glyoxalase/Bleomycin resistance protein/Dihydroxybiphenyl dioxygenase"/>
    <property type="match status" value="1"/>
</dbReference>
<dbReference type="Proteomes" id="UP001465426">
    <property type="component" value="Unassembled WGS sequence"/>
</dbReference>
<dbReference type="InterPro" id="IPR029068">
    <property type="entry name" value="Glyas_Bleomycin-R_OHBP_Dase"/>
</dbReference>
<dbReference type="CDD" id="cd06587">
    <property type="entry name" value="VOC"/>
    <property type="match status" value="1"/>
</dbReference>
<reference evidence="2 3" key="1">
    <citation type="submission" date="2024-03" db="EMBL/GenBank/DDBJ databases">
        <title>Human intestinal bacterial collection.</title>
        <authorList>
            <person name="Pauvert C."/>
            <person name="Hitch T.C.A."/>
            <person name="Clavel T."/>
        </authorList>
    </citation>
    <scope>NUCLEOTIDE SEQUENCE [LARGE SCALE GENOMIC DNA]</scope>
    <source>
        <strain evidence="2 3">CLA-SR-H024</strain>
    </source>
</reference>
<evidence type="ECO:0000259" key="1">
    <source>
        <dbReference type="PROSITE" id="PS51819"/>
    </source>
</evidence>
<dbReference type="InterPro" id="IPR004360">
    <property type="entry name" value="Glyas_Fos-R_dOase_dom"/>
</dbReference>
<dbReference type="Pfam" id="PF00903">
    <property type="entry name" value="Glyoxalase"/>
    <property type="match status" value="1"/>
</dbReference>
<accession>A0ABV1EXR8</accession>